<dbReference type="InterPro" id="IPR013057">
    <property type="entry name" value="AA_transpt_TM"/>
</dbReference>
<keyword evidence="4 7" id="KW-1133">Transmembrane helix</keyword>
<dbReference type="AlphaFoldDB" id="A0A1E3QUH2"/>
<dbReference type="EMBL" id="KV454428">
    <property type="protein sequence ID" value="ODQ81320.1"/>
    <property type="molecule type" value="Genomic_DNA"/>
</dbReference>
<comment type="similarity">
    <text evidence="2">Belongs to the amino acid/polyamine transporter 2 family.</text>
</comment>
<evidence type="ECO:0000313" key="9">
    <source>
        <dbReference type="EMBL" id="ODQ81320.1"/>
    </source>
</evidence>
<feature type="transmembrane region" description="Helical" evidence="7">
    <location>
        <begin position="483"/>
        <end position="500"/>
    </location>
</feature>
<keyword evidence="3 7" id="KW-0812">Transmembrane</keyword>
<dbReference type="PANTHER" id="PTHR22950">
    <property type="entry name" value="AMINO ACID TRANSPORTER"/>
    <property type="match status" value="1"/>
</dbReference>
<feature type="transmembrane region" description="Helical" evidence="7">
    <location>
        <begin position="229"/>
        <end position="252"/>
    </location>
</feature>
<feature type="domain" description="Amino acid transporter transmembrane" evidence="8">
    <location>
        <begin position="154"/>
        <end position="541"/>
    </location>
</feature>
<dbReference type="STRING" id="984486.A0A1E3QUH2"/>
<dbReference type="Proteomes" id="UP000094336">
    <property type="component" value="Unassembled WGS sequence"/>
</dbReference>
<feature type="transmembrane region" description="Helical" evidence="7">
    <location>
        <begin position="460"/>
        <end position="477"/>
    </location>
</feature>
<evidence type="ECO:0000256" key="3">
    <source>
        <dbReference type="ARBA" id="ARBA00022692"/>
    </source>
</evidence>
<dbReference type="GO" id="GO:0005302">
    <property type="term" value="F:L-tyrosine transmembrane transporter activity"/>
    <property type="evidence" value="ECO:0007669"/>
    <property type="project" value="TreeGrafter"/>
</dbReference>
<evidence type="ECO:0000256" key="4">
    <source>
        <dbReference type="ARBA" id="ARBA00022989"/>
    </source>
</evidence>
<feature type="region of interest" description="Disordered" evidence="6">
    <location>
        <begin position="1"/>
        <end position="22"/>
    </location>
</feature>
<feature type="compositionally biased region" description="Polar residues" evidence="6">
    <location>
        <begin position="67"/>
        <end position="83"/>
    </location>
</feature>
<evidence type="ECO:0000313" key="10">
    <source>
        <dbReference type="Proteomes" id="UP000094336"/>
    </source>
</evidence>
<dbReference type="PANTHER" id="PTHR22950:SF666">
    <property type="entry name" value="VACUOLAR AMINO ACID TRANSPORTER 4"/>
    <property type="match status" value="1"/>
</dbReference>
<evidence type="ECO:0000256" key="1">
    <source>
        <dbReference type="ARBA" id="ARBA00004141"/>
    </source>
</evidence>
<sequence length="545" mass="60779">MASFRDTHIVRSGSDASATRPSNLEMKKALSRHLVSDTDSITLQGGDTTRTLYTLFNNIAEPPVRPRSNSTSNYWDSRRPSTASEMLQPNGFRREFLAAKASQENRQVNFLTQDFFEFLTLYGHFAGEDLEEDGESAISGENSPLLSHPKPLSHKSSNLKTSLLLFKSLVGSGVLFLPKAFSNGGLLFSTVTLFAFGVVTFFCYYILVKVKINSRQRSFGDLGSHMFGNWFRYLILFSIISAQIGFVGTYFAFTASNMVSFCRNVLDWETSIMQWMVYFCAGLIPLSLLRDITKLSVPSLFSSLFIAIGLVIILHNTSEKLLKDGISDSITLFNSLTWSMFIGVASLSYEGASLMIPIQQSMEKPHQFTQVLFFTMMAITMLFMYIGFSGYGAYGADTKTIIILNLPQDELSVQCIQVFYAIAVFLTAPLQLFPVLRILETRLFARSGKHDWQVKWTKNVLRTLVCVLVAILSYIGSSNLDRFASIIGVACCIPMVYMYPPALYLKNVYDDPAVRAKEKTVVVAGSVVTFVLGTAVFLYSLGDLL</sequence>
<accession>A0A1E3QUH2</accession>
<name>A0A1E3QUH2_9ASCO</name>
<evidence type="ECO:0000256" key="6">
    <source>
        <dbReference type="SAM" id="MobiDB-lite"/>
    </source>
</evidence>
<dbReference type="Pfam" id="PF01490">
    <property type="entry name" value="Aa_trans"/>
    <property type="match status" value="1"/>
</dbReference>
<proteinExistence type="inferred from homology"/>
<evidence type="ECO:0000256" key="7">
    <source>
        <dbReference type="SAM" id="Phobius"/>
    </source>
</evidence>
<keyword evidence="10" id="KW-1185">Reference proteome</keyword>
<keyword evidence="5 7" id="KW-0472">Membrane</keyword>
<feature type="transmembrane region" description="Helical" evidence="7">
    <location>
        <begin position="335"/>
        <end position="356"/>
    </location>
</feature>
<evidence type="ECO:0000259" key="8">
    <source>
        <dbReference type="Pfam" id="PF01490"/>
    </source>
</evidence>
<organism evidence="9 10">
    <name type="scientific">Babjeviella inositovora NRRL Y-12698</name>
    <dbReference type="NCBI Taxonomy" id="984486"/>
    <lineage>
        <taxon>Eukaryota</taxon>
        <taxon>Fungi</taxon>
        <taxon>Dikarya</taxon>
        <taxon>Ascomycota</taxon>
        <taxon>Saccharomycotina</taxon>
        <taxon>Pichiomycetes</taxon>
        <taxon>Serinales incertae sedis</taxon>
        <taxon>Babjeviella</taxon>
    </lineage>
</organism>
<dbReference type="GeneID" id="30146235"/>
<feature type="transmembrane region" description="Helical" evidence="7">
    <location>
        <begin position="296"/>
        <end position="315"/>
    </location>
</feature>
<feature type="transmembrane region" description="Helical" evidence="7">
    <location>
        <begin position="272"/>
        <end position="289"/>
    </location>
</feature>
<dbReference type="GO" id="GO:0005774">
    <property type="term" value="C:vacuolar membrane"/>
    <property type="evidence" value="ECO:0007669"/>
    <property type="project" value="TreeGrafter"/>
</dbReference>
<feature type="region of interest" description="Disordered" evidence="6">
    <location>
        <begin position="63"/>
        <end position="83"/>
    </location>
</feature>
<feature type="region of interest" description="Disordered" evidence="6">
    <location>
        <begin position="133"/>
        <end position="153"/>
    </location>
</feature>
<protein>
    <recommendedName>
        <fullName evidence="8">Amino acid transporter transmembrane domain-containing protein</fullName>
    </recommendedName>
</protein>
<feature type="transmembrane region" description="Helical" evidence="7">
    <location>
        <begin position="187"/>
        <end position="208"/>
    </location>
</feature>
<dbReference type="RefSeq" id="XP_018986648.1">
    <property type="nucleotide sequence ID" value="XM_019128382.1"/>
</dbReference>
<feature type="transmembrane region" description="Helical" evidence="7">
    <location>
        <begin position="368"/>
        <end position="388"/>
    </location>
</feature>
<dbReference type="OrthoDB" id="1684102at2759"/>
<evidence type="ECO:0000256" key="2">
    <source>
        <dbReference type="ARBA" id="ARBA00008066"/>
    </source>
</evidence>
<feature type="transmembrane region" description="Helical" evidence="7">
    <location>
        <begin position="521"/>
        <end position="542"/>
    </location>
</feature>
<evidence type="ECO:0000256" key="5">
    <source>
        <dbReference type="ARBA" id="ARBA00023136"/>
    </source>
</evidence>
<gene>
    <name evidence="9" type="ORF">BABINDRAFT_160681</name>
</gene>
<comment type="subcellular location">
    <subcellularLocation>
        <location evidence="1">Membrane</location>
        <topology evidence="1">Multi-pass membrane protein</topology>
    </subcellularLocation>
</comment>
<feature type="transmembrane region" description="Helical" evidence="7">
    <location>
        <begin position="418"/>
        <end position="439"/>
    </location>
</feature>
<reference evidence="10" key="1">
    <citation type="submission" date="2016-05" db="EMBL/GenBank/DDBJ databases">
        <title>Comparative genomics of biotechnologically important yeasts.</title>
        <authorList>
            <consortium name="DOE Joint Genome Institute"/>
            <person name="Riley R."/>
            <person name="Haridas S."/>
            <person name="Wolfe K.H."/>
            <person name="Lopes M.R."/>
            <person name="Hittinger C.T."/>
            <person name="Goker M."/>
            <person name="Salamov A."/>
            <person name="Wisecaver J."/>
            <person name="Long T.M."/>
            <person name="Aerts A.L."/>
            <person name="Barry K."/>
            <person name="Choi C."/>
            <person name="Clum A."/>
            <person name="Coughlan A.Y."/>
            <person name="Deshpande S."/>
            <person name="Douglass A.P."/>
            <person name="Hanson S.J."/>
            <person name="Klenk H.-P."/>
            <person name="Labutti K."/>
            <person name="Lapidus A."/>
            <person name="Lindquist E."/>
            <person name="Lipzen A."/>
            <person name="Meier-Kolthoff J.P."/>
            <person name="Ohm R.A."/>
            <person name="Otillar R.P."/>
            <person name="Pangilinan J."/>
            <person name="Peng Y."/>
            <person name="Rokas A."/>
            <person name="Rosa C.A."/>
            <person name="Scheuner C."/>
            <person name="Sibirny A.A."/>
            <person name="Slot J.C."/>
            <person name="Stielow J.B."/>
            <person name="Sun H."/>
            <person name="Kurtzman C.P."/>
            <person name="Blackwell M."/>
            <person name="Grigoriev I.V."/>
            <person name="Jeffries T.W."/>
        </authorList>
    </citation>
    <scope>NUCLEOTIDE SEQUENCE [LARGE SCALE GENOMIC DNA]</scope>
    <source>
        <strain evidence="10">NRRL Y-12698</strain>
    </source>
</reference>